<keyword evidence="8" id="KW-1185">Reference proteome</keyword>
<keyword evidence="2" id="KW-0285">Flavoprotein</keyword>
<reference evidence="8" key="1">
    <citation type="submission" date="2016-10" db="EMBL/GenBank/DDBJ databases">
        <authorList>
            <person name="Varghese N."/>
            <person name="Submissions S."/>
        </authorList>
    </citation>
    <scope>NUCLEOTIDE SEQUENCE [LARGE SCALE GENOMIC DNA]</scope>
    <source>
        <strain evidence="8">DSM 10146</strain>
    </source>
</reference>
<proteinExistence type="predicted"/>
<feature type="domain" description="FAD-binding" evidence="6">
    <location>
        <begin position="8"/>
        <end position="341"/>
    </location>
</feature>
<evidence type="ECO:0000256" key="1">
    <source>
        <dbReference type="ARBA" id="ARBA00001974"/>
    </source>
</evidence>
<dbReference type="SUPFAM" id="SSF54373">
    <property type="entry name" value="FAD-linked reductases, C-terminal domain"/>
    <property type="match status" value="1"/>
</dbReference>
<dbReference type="PRINTS" id="PR00420">
    <property type="entry name" value="RNGMNOXGNASE"/>
</dbReference>
<dbReference type="GO" id="GO:0004497">
    <property type="term" value="F:monooxygenase activity"/>
    <property type="evidence" value="ECO:0007669"/>
    <property type="project" value="UniProtKB-KW"/>
</dbReference>
<dbReference type="Pfam" id="PF01494">
    <property type="entry name" value="FAD_binding_3"/>
    <property type="match status" value="1"/>
</dbReference>
<keyword evidence="3" id="KW-0274">FAD</keyword>
<gene>
    <name evidence="7" type="ORF">SAMN04488105_104211</name>
</gene>
<dbReference type="InterPro" id="IPR050493">
    <property type="entry name" value="FAD-dep_Monooxygenase_BioMet"/>
</dbReference>
<protein>
    <submittedName>
        <fullName evidence="7">Salicylate hydroxylase</fullName>
    </submittedName>
</protein>
<dbReference type="AlphaFoldDB" id="A0A1G7DG86"/>
<evidence type="ECO:0000256" key="3">
    <source>
        <dbReference type="ARBA" id="ARBA00022827"/>
    </source>
</evidence>
<dbReference type="STRING" id="282683.SAMN04488105_104211"/>
<evidence type="ECO:0000256" key="5">
    <source>
        <dbReference type="ARBA" id="ARBA00023033"/>
    </source>
</evidence>
<evidence type="ECO:0000259" key="6">
    <source>
        <dbReference type="Pfam" id="PF01494"/>
    </source>
</evidence>
<evidence type="ECO:0000313" key="7">
    <source>
        <dbReference type="EMBL" id="SDE50614.1"/>
    </source>
</evidence>
<dbReference type="EMBL" id="FNAV01000004">
    <property type="protein sequence ID" value="SDE50614.1"/>
    <property type="molecule type" value="Genomic_DNA"/>
</dbReference>
<keyword evidence="4" id="KW-0560">Oxidoreductase</keyword>
<dbReference type="OrthoDB" id="4230779at2"/>
<dbReference type="GO" id="GO:0071949">
    <property type="term" value="F:FAD binding"/>
    <property type="evidence" value="ECO:0007669"/>
    <property type="project" value="InterPro"/>
</dbReference>
<dbReference type="Proteomes" id="UP000198994">
    <property type="component" value="Unassembled WGS sequence"/>
</dbReference>
<dbReference type="InterPro" id="IPR036188">
    <property type="entry name" value="FAD/NAD-bd_sf"/>
</dbReference>
<keyword evidence="5" id="KW-0503">Monooxygenase</keyword>
<accession>A0A1G7DG86</accession>
<organism evidence="7 8">
    <name type="scientific">Salipiger thiooxidans</name>
    <dbReference type="NCBI Taxonomy" id="282683"/>
    <lineage>
        <taxon>Bacteria</taxon>
        <taxon>Pseudomonadati</taxon>
        <taxon>Pseudomonadota</taxon>
        <taxon>Alphaproteobacteria</taxon>
        <taxon>Rhodobacterales</taxon>
        <taxon>Roseobacteraceae</taxon>
        <taxon>Salipiger</taxon>
    </lineage>
</organism>
<comment type="cofactor">
    <cofactor evidence="1">
        <name>FAD</name>
        <dbReference type="ChEBI" id="CHEBI:57692"/>
    </cofactor>
</comment>
<evidence type="ECO:0000256" key="4">
    <source>
        <dbReference type="ARBA" id="ARBA00023002"/>
    </source>
</evidence>
<dbReference type="InterPro" id="IPR002938">
    <property type="entry name" value="FAD-bd"/>
</dbReference>
<sequence length="391" mass="41798">MALNGRRIVVAGGGIGGLAAALAFRQRGAEVLVLEQAEAITEVGAGIQVSPNGLRVIEALGLAQGLAARACKARAVVLRDGLSGEQVLRLDLGQLPEGQGYQFVHRADLVELLADAAREAGVRIRLLQKVRSVVPGPMPSLELCNGDSVGGDLVVGADGLHSVLRQALNGSASAFFTKQVAWRAIVPNTSAHPAEAQVHMGPGRHIVSYPLRDGSSVNLVAVEERSHWVDEGWAQEDAPENLRAAFAGFGGRVPEMLASVERVGLWGLFRHPVARSWHGEGVALLGDAAHPTLPFMAQGANMALEDAWTLAACLAADADQARALERYQSRRRNRCERIVSAANGNAWKYHLRNPLLRGVAHRGLGLAGRLMPQRMLQQFDWIYGHDVTVAA</sequence>
<name>A0A1G7DG86_9RHOB</name>
<dbReference type="SUPFAM" id="SSF51905">
    <property type="entry name" value="FAD/NAD(P)-binding domain"/>
    <property type="match status" value="1"/>
</dbReference>
<dbReference type="RefSeq" id="WP_089957412.1">
    <property type="nucleotide sequence ID" value="NZ_FNAV01000004.1"/>
</dbReference>
<evidence type="ECO:0000313" key="8">
    <source>
        <dbReference type="Proteomes" id="UP000198994"/>
    </source>
</evidence>
<dbReference type="PANTHER" id="PTHR13789:SF318">
    <property type="entry name" value="GERANYLGERANYL DIPHOSPHATE REDUCTASE"/>
    <property type="match status" value="1"/>
</dbReference>
<dbReference type="Gene3D" id="3.50.50.60">
    <property type="entry name" value="FAD/NAD(P)-binding domain"/>
    <property type="match status" value="1"/>
</dbReference>
<evidence type="ECO:0000256" key="2">
    <source>
        <dbReference type="ARBA" id="ARBA00022630"/>
    </source>
</evidence>
<dbReference type="PANTHER" id="PTHR13789">
    <property type="entry name" value="MONOOXYGENASE"/>
    <property type="match status" value="1"/>
</dbReference>